<name>A0A9P1DDN3_9DINO</name>
<accession>A0A9P1DDN3</accession>
<comment type="caution">
    <text evidence="1">The sequence shown here is derived from an EMBL/GenBank/DDBJ whole genome shotgun (WGS) entry which is preliminary data.</text>
</comment>
<keyword evidence="3" id="KW-1185">Reference proteome</keyword>
<evidence type="ECO:0000313" key="3">
    <source>
        <dbReference type="Proteomes" id="UP001152797"/>
    </source>
</evidence>
<protein>
    <submittedName>
        <fullName evidence="1">Uncharacterized protein</fullName>
    </submittedName>
</protein>
<organism evidence="1">
    <name type="scientific">Cladocopium goreaui</name>
    <dbReference type="NCBI Taxonomy" id="2562237"/>
    <lineage>
        <taxon>Eukaryota</taxon>
        <taxon>Sar</taxon>
        <taxon>Alveolata</taxon>
        <taxon>Dinophyceae</taxon>
        <taxon>Suessiales</taxon>
        <taxon>Symbiodiniaceae</taxon>
        <taxon>Cladocopium</taxon>
    </lineage>
</organism>
<dbReference type="EMBL" id="CAMXCT010004137">
    <property type="protein sequence ID" value="CAI4007837.1"/>
    <property type="molecule type" value="Genomic_DNA"/>
</dbReference>
<reference evidence="1" key="1">
    <citation type="submission" date="2022-10" db="EMBL/GenBank/DDBJ databases">
        <authorList>
            <person name="Chen Y."/>
            <person name="Dougan E. K."/>
            <person name="Chan C."/>
            <person name="Rhodes N."/>
            <person name="Thang M."/>
        </authorList>
    </citation>
    <scope>NUCLEOTIDE SEQUENCE</scope>
</reference>
<dbReference type="AlphaFoldDB" id="A0A9P1DDN3"/>
<sequence>MWEGGSFWKGSYAETFWPALSRALDYLTGEEWQMCQAREGPMRPEKFAILHTPVLCRKGRPPERCPTDFKNSGHFLDDIACFCPRTRCILKSAELRSAFVPHGIAARMCRQDAKLVLQMRVRRQILLQVLLTRTSFRHSFPRCECLPNGAMFLTLNLSQSNRLMVCARGAEYDALDLLVDHACASSVRASPLIAPHQQVFGEACPSTNLRLEQWGHSKATAFRISRLRGSNLVPTSNQCLHCSRPEMTPLSVQGTTFSCNSRTISPQLSIGVGARKKGECFS</sequence>
<evidence type="ECO:0000313" key="1">
    <source>
        <dbReference type="EMBL" id="CAI4007837.1"/>
    </source>
</evidence>
<proteinExistence type="predicted"/>
<evidence type="ECO:0000313" key="2">
    <source>
        <dbReference type="EMBL" id="CAL4795149.1"/>
    </source>
</evidence>
<dbReference type="EMBL" id="CAMXCT020004137">
    <property type="protein sequence ID" value="CAL1161212.1"/>
    <property type="molecule type" value="Genomic_DNA"/>
</dbReference>
<dbReference type="EMBL" id="CAMXCT030004137">
    <property type="protein sequence ID" value="CAL4795149.1"/>
    <property type="molecule type" value="Genomic_DNA"/>
</dbReference>
<reference evidence="2 3" key="2">
    <citation type="submission" date="2024-05" db="EMBL/GenBank/DDBJ databases">
        <authorList>
            <person name="Chen Y."/>
            <person name="Shah S."/>
            <person name="Dougan E. K."/>
            <person name="Thang M."/>
            <person name="Chan C."/>
        </authorList>
    </citation>
    <scope>NUCLEOTIDE SEQUENCE [LARGE SCALE GENOMIC DNA]</scope>
</reference>
<dbReference type="Proteomes" id="UP001152797">
    <property type="component" value="Unassembled WGS sequence"/>
</dbReference>
<gene>
    <name evidence="1" type="ORF">C1SCF055_LOCUS33361</name>
</gene>